<feature type="domain" description="Threonylcarbamoyl-AMP synthase C-terminal" evidence="2">
    <location>
        <begin position="4"/>
        <end position="35"/>
    </location>
</feature>
<accession>A0ABX7T0R3</accession>
<dbReference type="InterPro" id="IPR038385">
    <property type="entry name" value="Sua5/YwlC_C"/>
</dbReference>
<dbReference type="Gene3D" id="3.40.50.11030">
    <property type="entry name" value="Threonylcarbamoyl-AMP synthase, C-terminal domain"/>
    <property type="match status" value="1"/>
</dbReference>
<name>A0ABX7T0R3_9FLAO</name>
<reference evidence="3 4" key="1">
    <citation type="submission" date="2021-03" db="EMBL/GenBank/DDBJ databases">
        <title>Complete genome of Polaribacter_sp.G4M1.</title>
        <authorList>
            <person name="Jeong S.W."/>
            <person name="Bae J.W."/>
        </authorList>
    </citation>
    <scope>NUCLEOTIDE SEQUENCE [LARGE SCALE GENOMIC DNA]</scope>
    <source>
        <strain evidence="3 4">G4M1</strain>
    </source>
</reference>
<evidence type="ECO:0000256" key="1">
    <source>
        <dbReference type="SAM" id="Phobius"/>
    </source>
</evidence>
<sequence length="76" mass="8720">MKNKKEQSPDAPGMLARHYATSTTTFLVELRKNRLTTVCNVPLLAHKRGFFQSYFFNIYTLSGIFIINFGRCNTIS</sequence>
<gene>
    <name evidence="3" type="ORF">JL193_10050</name>
</gene>
<keyword evidence="1" id="KW-0472">Membrane</keyword>
<evidence type="ECO:0000313" key="4">
    <source>
        <dbReference type="Proteomes" id="UP000663935"/>
    </source>
</evidence>
<keyword evidence="1" id="KW-0812">Transmembrane</keyword>
<dbReference type="EMBL" id="CP071795">
    <property type="protein sequence ID" value="QTD39336.1"/>
    <property type="molecule type" value="Genomic_DNA"/>
</dbReference>
<evidence type="ECO:0000259" key="2">
    <source>
        <dbReference type="Pfam" id="PF03481"/>
    </source>
</evidence>
<feature type="transmembrane region" description="Helical" evidence="1">
    <location>
        <begin position="51"/>
        <end position="70"/>
    </location>
</feature>
<dbReference type="Proteomes" id="UP000663935">
    <property type="component" value="Chromosome"/>
</dbReference>
<dbReference type="Pfam" id="PF03481">
    <property type="entry name" value="Sua5_C"/>
    <property type="match status" value="1"/>
</dbReference>
<dbReference type="InterPro" id="IPR005145">
    <property type="entry name" value="Sua5_C"/>
</dbReference>
<evidence type="ECO:0000313" key="3">
    <source>
        <dbReference type="EMBL" id="QTD39336.1"/>
    </source>
</evidence>
<keyword evidence="1" id="KW-1133">Transmembrane helix</keyword>
<keyword evidence="4" id="KW-1185">Reference proteome</keyword>
<proteinExistence type="predicted"/>
<protein>
    <recommendedName>
        <fullName evidence="2">Threonylcarbamoyl-AMP synthase C-terminal domain-containing protein</fullName>
    </recommendedName>
</protein>
<organism evidence="3 4">
    <name type="scientific">Polaribacter batillariae</name>
    <dbReference type="NCBI Taxonomy" id="2808900"/>
    <lineage>
        <taxon>Bacteria</taxon>
        <taxon>Pseudomonadati</taxon>
        <taxon>Bacteroidota</taxon>
        <taxon>Flavobacteriia</taxon>
        <taxon>Flavobacteriales</taxon>
        <taxon>Flavobacteriaceae</taxon>
    </lineage>
</organism>